<gene>
    <name evidence="1" type="ORF">ACFFX0_09215</name>
</gene>
<dbReference type="Proteomes" id="UP001589575">
    <property type="component" value="Unassembled WGS sequence"/>
</dbReference>
<accession>A0ABV5FXH0</accession>
<evidence type="ECO:0000313" key="2">
    <source>
        <dbReference type="Proteomes" id="UP001589575"/>
    </source>
</evidence>
<protein>
    <submittedName>
        <fullName evidence="1">Uncharacterized protein</fullName>
    </submittedName>
</protein>
<sequence length="51" mass="5648">MTWSGAPWTRGIRCQHPWPVISAGKTYGPTRGSAYGSWSQTVLELLRPSCL</sequence>
<name>A0ABV5FXH0_9MICC</name>
<dbReference type="EMBL" id="JBHMFI010000001">
    <property type="protein sequence ID" value="MFB9071364.1"/>
    <property type="molecule type" value="Genomic_DNA"/>
</dbReference>
<proteinExistence type="predicted"/>
<evidence type="ECO:0000313" key="1">
    <source>
        <dbReference type="EMBL" id="MFB9071364.1"/>
    </source>
</evidence>
<organism evidence="1 2">
    <name type="scientific">Citricoccus parietis</name>
    <dbReference type="NCBI Taxonomy" id="592307"/>
    <lineage>
        <taxon>Bacteria</taxon>
        <taxon>Bacillati</taxon>
        <taxon>Actinomycetota</taxon>
        <taxon>Actinomycetes</taxon>
        <taxon>Micrococcales</taxon>
        <taxon>Micrococcaceae</taxon>
        <taxon>Citricoccus</taxon>
    </lineage>
</organism>
<reference evidence="1 2" key="1">
    <citation type="submission" date="2024-09" db="EMBL/GenBank/DDBJ databases">
        <authorList>
            <person name="Sun Q."/>
            <person name="Mori K."/>
        </authorList>
    </citation>
    <scope>NUCLEOTIDE SEQUENCE [LARGE SCALE GENOMIC DNA]</scope>
    <source>
        <strain evidence="1 2">CCM 7609</strain>
    </source>
</reference>
<comment type="caution">
    <text evidence="1">The sequence shown here is derived from an EMBL/GenBank/DDBJ whole genome shotgun (WGS) entry which is preliminary data.</text>
</comment>
<keyword evidence="2" id="KW-1185">Reference proteome</keyword>